<dbReference type="Proteomes" id="UP000653127">
    <property type="component" value="Unassembled WGS sequence"/>
</dbReference>
<feature type="coiled-coil region" evidence="1">
    <location>
        <begin position="11"/>
        <end position="52"/>
    </location>
</feature>
<keyword evidence="3" id="KW-1185">Reference proteome</keyword>
<proteinExistence type="predicted"/>
<organism evidence="2 3">
    <name type="scientific">Ligaoa zhengdingensis</name>
    <dbReference type="NCBI Taxonomy" id="2763658"/>
    <lineage>
        <taxon>Bacteria</taxon>
        <taxon>Bacillati</taxon>
        <taxon>Bacillota</taxon>
        <taxon>Clostridia</taxon>
        <taxon>Eubacteriales</taxon>
        <taxon>Oscillospiraceae</taxon>
        <taxon>Ligaoa</taxon>
    </lineage>
</organism>
<name>A0A926DYM9_9FIRM</name>
<evidence type="ECO:0000313" key="2">
    <source>
        <dbReference type="EMBL" id="MBC8547246.1"/>
    </source>
</evidence>
<accession>A0A926DYM9</accession>
<keyword evidence="1" id="KW-0175">Coiled coil</keyword>
<comment type="caution">
    <text evidence="2">The sequence shown here is derived from an EMBL/GenBank/DDBJ whole genome shotgun (WGS) entry which is preliminary data.</text>
</comment>
<evidence type="ECO:0000313" key="3">
    <source>
        <dbReference type="Proteomes" id="UP000653127"/>
    </source>
</evidence>
<protein>
    <submittedName>
        <fullName evidence="2">Uncharacterized protein</fullName>
    </submittedName>
</protein>
<dbReference type="RefSeq" id="WP_249283321.1">
    <property type="nucleotide sequence ID" value="NZ_JACRST010000016.1"/>
</dbReference>
<dbReference type="EMBL" id="JACRST010000016">
    <property type="protein sequence ID" value="MBC8547246.1"/>
    <property type="molecule type" value="Genomic_DNA"/>
</dbReference>
<sequence>MALVQIETMDYVSMTIRMIEQQEEIDDLKKQLNAALEHNALLEKALRDNREEMKMWA</sequence>
<dbReference type="AlphaFoldDB" id="A0A926DYM9"/>
<reference evidence="2" key="1">
    <citation type="submission" date="2020-08" db="EMBL/GenBank/DDBJ databases">
        <title>Genome public.</title>
        <authorList>
            <person name="Liu C."/>
            <person name="Sun Q."/>
        </authorList>
    </citation>
    <scope>NUCLEOTIDE SEQUENCE</scope>
    <source>
        <strain evidence="2">NSJ-31</strain>
    </source>
</reference>
<gene>
    <name evidence="2" type="ORF">H8711_09950</name>
</gene>
<evidence type="ECO:0000256" key="1">
    <source>
        <dbReference type="SAM" id="Coils"/>
    </source>
</evidence>